<dbReference type="Gene3D" id="1.20.1340.10">
    <property type="entry name" value="dopa decarboxylase, N-terminal domain"/>
    <property type="match status" value="1"/>
</dbReference>
<dbReference type="Pfam" id="PF00282">
    <property type="entry name" value="Pyridoxal_deC"/>
    <property type="match status" value="1"/>
</dbReference>
<gene>
    <name evidence="13" type="ORF">NP493_298g01014</name>
</gene>
<dbReference type="SUPFAM" id="SSF53383">
    <property type="entry name" value="PLP-dependent transferases"/>
    <property type="match status" value="1"/>
</dbReference>
<evidence type="ECO:0000256" key="6">
    <source>
        <dbReference type="ARBA" id="ARBA00022898"/>
    </source>
</evidence>
<dbReference type="PRINTS" id="PR00800">
    <property type="entry name" value="YHDCRBOXLASE"/>
</dbReference>
<dbReference type="Gene3D" id="3.40.640.10">
    <property type="entry name" value="Type I PLP-dependent aspartate aminotransferase-like (Major domain)"/>
    <property type="match status" value="1"/>
</dbReference>
<dbReference type="GO" id="GO:0004058">
    <property type="term" value="F:aromatic-L-amino-acid decarboxylase activity"/>
    <property type="evidence" value="ECO:0007669"/>
    <property type="project" value="UniProtKB-EC"/>
</dbReference>
<keyword evidence="6 11" id="KW-0663">Pyridoxal phosphate</keyword>
<proteinExistence type="inferred from homology"/>
<dbReference type="GO" id="GO:0019752">
    <property type="term" value="P:carboxylic acid metabolic process"/>
    <property type="evidence" value="ECO:0007669"/>
    <property type="project" value="InterPro"/>
</dbReference>
<dbReference type="PROSITE" id="PS00392">
    <property type="entry name" value="DDC_GAD_HDC_YDC"/>
    <property type="match status" value="1"/>
</dbReference>
<keyword evidence="4" id="KW-0127">Catecholamine biosynthesis</keyword>
<evidence type="ECO:0000313" key="13">
    <source>
        <dbReference type="EMBL" id="KAK2183723.1"/>
    </source>
</evidence>
<dbReference type="EMBL" id="JAODUO010000298">
    <property type="protein sequence ID" value="KAK2183723.1"/>
    <property type="molecule type" value="Genomic_DNA"/>
</dbReference>
<evidence type="ECO:0000256" key="5">
    <source>
        <dbReference type="ARBA" id="ARBA00022793"/>
    </source>
</evidence>
<evidence type="ECO:0000313" key="14">
    <source>
        <dbReference type="Proteomes" id="UP001209878"/>
    </source>
</evidence>
<dbReference type="FunFam" id="3.40.640.10:FF:000025">
    <property type="entry name" value="Histidine decarboxylase"/>
    <property type="match status" value="1"/>
</dbReference>
<evidence type="ECO:0000256" key="1">
    <source>
        <dbReference type="ARBA" id="ARBA00001933"/>
    </source>
</evidence>
<keyword evidence="7 12" id="KW-0456">Lyase</keyword>
<comment type="cofactor">
    <cofactor evidence="1 11 12">
        <name>pyridoxal 5'-phosphate</name>
        <dbReference type="ChEBI" id="CHEBI:597326"/>
    </cofactor>
</comment>
<dbReference type="Proteomes" id="UP001209878">
    <property type="component" value="Unassembled WGS sequence"/>
</dbReference>
<keyword evidence="5" id="KW-0210">Decarboxylase</keyword>
<keyword evidence="14" id="KW-1185">Reference proteome</keyword>
<feature type="modified residue" description="N6-(pyridoxal phosphate)lysine" evidence="11">
    <location>
        <position position="303"/>
    </location>
</feature>
<evidence type="ECO:0000256" key="10">
    <source>
        <dbReference type="ARBA" id="ARBA00041275"/>
    </source>
</evidence>
<dbReference type="InterPro" id="IPR002129">
    <property type="entry name" value="PyrdxlP-dep_de-COase"/>
</dbReference>
<dbReference type="PANTHER" id="PTHR11999">
    <property type="entry name" value="GROUP II PYRIDOXAL-5-PHOSPHATE DECARBOXYLASE"/>
    <property type="match status" value="1"/>
</dbReference>
<evidence type="ECO:0000256" key="9">
    <source>
        <dbReference type="ARBA" id="ARBA00040968"/>
    </source>
</evidence>
<dbReference type="GO" id="GO:0030170">
    <property type="term" value="F:pyridoxal phosphate binding"/>
    <property type="evidence" value="ECO:0007669"/>
    <property type="project" value="InterPro"/>
</dbReference>
<evidence type="ECO:0000256" key="8">
    <source>
        <dbReference type="ARBA" id="ARBA00038886"/>
    </source>
</evidence>
<evidence type="ECO:0000256" key="12">
    <source>
        <dbReference type="RuleBase" id="RU000382"/>
    </source>
</evidence>
<dbReference type="FunFam" id="1.20.1340.10:FF:000001">
    <property type="entry name" value="Histidine decarboxylase"/>
    <property type="match status" value="1"/>
</dbReference>
<dbReference type="InterPro" id="IPR015422">
    <property type="entry name" value="PyrdxlP-dep_Trfase_small"/>
</dbReference>
<dbReference type="EC" id="4.1.1.28" evidence="8"/>
<protein>
    <recommendedName>
        <fullName evidence="9">Aromatic-L-amino-acid decarboxylase</fullName>
        <ecNumber evidence="8">4.1.1.28</ecNumber>
    </recommendedName>
    <alternativeName>
        <fullName evidence="10">DOPA decarboxylase</fullName>
    </alternativeName>
</protein>
<dbReference type="InterPro" id="IPR015424">
    <property type="entry name" value="PyrdxlP-dep_Trfase"/>
</dbReference>
<name>A0AAD9L5J2_RIDPI</name>
<comment type="caution">
    <text evidence="13">The sequence shown here is derived from an EMBL/GenBank/DDBJ whole genome shotgun (WGS) entry which is preliminary data.</text>
</comment>
<sequence>MDAEAFRKHGKEMVDYVADYLEGIKDRRPLSNVDPGYLCKLIPEQAPEDPEKWEDVFGDIERVIMPGVTHWHSPQFHAYFPTSNSYAAICADMLSDGIACIGFSWMSSPACTELEVVMMDWLAKMLQLPKDFLSGGKGGGVIQGTASEATLVALLASRSRTLLKHSDTTDSGDRTDALTMSKLVAYCSDQSHSSVERACLFGAVRCHKVESDENEQMAGSSLAAAIASDKEKGLIPFFCVATLGTTPSCAFDSLQEIGPVCEEADIWLHIDAAYAGSSFICPEFRPLLDGVEFADSFNFNPHKWLMVNFDCSAMWFKNATYVVDAFNVDPLYLRHQHQGHAPDYRHWQIPLGRRFRSLKLWFVLRLYGIKALQAHIRKQVNLAHEFEKLVVVDERFQVTHPVMLGLVCFKLRQQSNEVNKLLLTKINDDGRIHMVPSSSKGTYFLRFAVCAVNTELSDIQFAWKVIQELASTVLTESKTGVKDQPKLL</sequence>
<dbReference type="GO" id="GO:0042423">
    <property type="term" value="P:catecholamine biosynthetic process"/>
    <property type="evidence" value="ECO:0007669"/>
    <property type="project" value="UniProtKB-KW"/>
</dbReference>
<reference evidence="13" key="1">
    <citation type="journal article" date="2023" name="Mol. Biol. Evol.">
        <title>Third-Generation Sequencing Reveals the Adaptive Role of the Epigenome in Three Deep-Sea Polychaetes.</title>
        <authorList>
            <person name="Perez M."/>
            <person name="Aroh O."/>
            <person name="Sun Y."/>
            <person name="Lan Y."/>
            <person name="Juniper S.K."/>
            <person name="Young C.R."/>
            <person name="Angers B."/>
            <person name="Qian P.Y."/>
        </authorList>
    </citation>
    <scope>NUCLEOTIDE SEQUENCE</scope>
    <source>
        <strain evidence="13">R07B-5</strain>
    </source>
</reference>
<dbReference type="InterPro" id="IPR010977">
    <property type="entry name" value="Aromatic_deC"/>
</dbReference>
<dbReference type="PANTHER" id="PTHR11999:SF167">
    <property type="entry name" value="AROMATIC-L-AMINO-ACID DECARBOXYLASE"/>
    <property type="match status" value="1"/>
</dbReference>
<dbReference type="InterPro" id="IPR015421">
    <property type="entry name" value="PyrdxlP-dep_Trfase_major"/>
</dbReference>
<dbReference type="Gene3D" id="3.90.1150.10">
    <property type="entry name" value="Aspartate Aminotransferase, domain 1"/>
    <property type="match status" value="1"/>
</dbReference>
<comment type="similarity">
    <text evidence="2 12">Belongs to the group II decarboxylase family.</text>
</comment>
<dbReference type="AlphaFoldDB" id="A0AAD9L5J2"/>
<evidence type="ECO:0000256" key="4">
    <source>
        <dbReference type="ARBA" id="ARBA00022584"/>
    </source>
</evidence>
<organism evidence="13 14">
    <name type="scientific">Ridgeia piscesae</name>
    <name type="common">Tubeworm</name>
    <dbReference type="NCBI Taxonomy" id="27915"/>
    <lineage>
        <taxon>Eukaryota</taxon>
        <taxon>Metazoa</taxon>
        <taxon>Spiralia</taxon>
        <taxon>Lophotrochozoa</taxon>
        <taxon>Annelida</taxon>
        <taxon>Polychaeta</taxon>
        <taxon>Sedentaria</taxon>
        <taxon>Canalipalpata</taxon>
        <taxon>Sabellida</taxon>
        <taxon>Siboglinidae</taxon>
        <taxon>Ridgeia</taxon>
    </lineage>
</organism>
<evidence type="ECO:0000256" key="11">
    <source>
        <dbReference type="PIRSR" id="PIRSR602129-50"/>
    </source>
</evidence>
<dbReference type="InterPro" id="IPR021115">
    <property type="entry name" value="Pyridoxal-P_BS"/>
</dbReference>
<dbReference type="GO" id="GO:0005737">
    <property type="term" value="C:cytoplasm"/>
    <property type="evidence" value="ECO:0007669"/>
    <property type="project" value="TreeGrafter"/>
</dbReference>
<evidence type="ECO:0000256" key="2">
    <source>
        <dbReference type="ARBA" id="ARBA00009533"/>
    </source>
</evidence>
<evidence type="ECO:0000256" key="7">
    <source>
        <dbReference type="ARBA" id="ARBA00023239"/>
    </source>
</evidence>
<accession>A0AAD9L5J2</accession>
<comment type="subunit">
    <text evidence="3">Homodimer.</text>
</comment>
<dbReference type="GO" id="GO:0042427">
    <property type="term" value="P:serotonin biosynthetic process"/>
    <property type="evidence" value="ECO:0007669"/>
    <property type="project" value="TreeGrafter"/>
</dbReference>
<dbReference type="GO" id="GO:0006520">
    <property type="term" value="P:amino acid metabolic process"/>
    <property type="evidence" value="ECO:0007669"/>
    <property type="project" value="InterPro"/>
</dbReference>
<dbReference type="CDD" id="cd06450">
    <property type="entry name" value="DOPA_deC_like"/>
    <property type="match status" value="1"/>
</dbReference>
<evidence type="ECO:0000256" key="3">
    <source>
        <dbReference type="ARBA" id="ARBA00011738"/>
    </source>
</evidence>